<dbReference type="EMBL" id="JAAGWZ010000001">
    <property type="protein sequence ID" value="NEM90700.1"/>
    <property type="molecule type" value="Genomic_DNA"/>
</dbReference>
<comment type="caution">
    <text evidence="2">The sequence shown here is derived from an EMBL/GenBank/DDBJ whole genome shotgun (WGS) entry which is preliminary data.</text>
</comment>
<dbReference type="InterPro" id="IPR000182">
    <property type="entry name" value="GNAT_dom"/>
</dbReference>
<gene>
    <name evidence="2" type="ORF">G3T37_04960</name>
</gene>
<dbReference type="Proteomes" id="UP000479756">
    <property type="component" value="Unassembled WGS sequence"/>
</dbReference>
<dbReference type="InterPro" id="IPR016181">
    <property type="entry name" value="Acyl_CoA_acyltransferase"/>
</dbReference>
<dbReference type="PROSITE" id="PS51186">
    <property type="entry name" value="GNAT"/>
    <property type="match status" value="1"/>
</dbReference>
<protein>
    <submittedName>
        <fullName evidence="2">GNAT family N-acetyltransferase</fullName>
    </submittedName>
</protein>
<feature type="domain" description="N-acetyltransferase" evidence="1">
    <location>
        <begin position="4"/>
        <end position="141"/>
    </location>
</feature>
<dbReference type="AlphaFoldDB" id="A0A7C9TQF5"/>
<organism evidence="2 3">
    <name type="scientific">Galbitalea soli</name>
    <dbReference type="NCBI Taxonomy" id="1268042"/>
    <lineage>
        <taxon>Bacteria</taxon>
        <taxon>Bacillati</taxon>
        <taxon>Actinomycetota</taxon>
        <taxon>Actinomycetes</taxon>
        <taxon>Micrococcales</taxon>
        <taxon>Microbacteriaceae</taxon>
        <taxon>Galbitalea</taxon>
    </lineage>
</organism>
<keyword evidence="2" id="KW-0808">Transferase</keyword>
<proteinExistence type="predicted"/>
<dbReference type="RefSeq" id="WP_163472320.1">
    <property type="nucleotide sequence ID" value="NZ_JAAGWZ010000001.1"/>
</dbReference>
<dbReference type="GO" id="GO:0016747">
    <property type="term" value="F:acyltransferase activity, transferring groups other than amino-acyl groups"/>
    <property type="evidence" value="ECO:0007669"/>
    <property type="project" value="InterPro"/>
</dbReference>
<dbReference type="SUPFAM" id="SSF55729">
    <property type="entry name" value="Acyl-CoA N-acyltransferases (Nat)"/>
    <property type="match status" value="1"/>
</dbReference>
<keyword evidence="3" id="KW-1185">Reference proteome</keyword>
<dbReference type="Pfam" id="PF00583">
    <property type="entry name" value="Acetyltransf_1"/>
    <property type="match status" value="1"/>
</dbReference>
<evidence type="ECO:0000259" key="1">
    <source>
        <dbReference type="PROSITE" id="PS51186"/>
    </source>
</evidence>
<dbReference type="Gene3D" id="3.40.630.30">
    <property type="match status" value="1"/>
</dbReference>
<name>A0A7C9TQF5_9MICO</name>
<evidence type="ECO:0000313" key="2">
    <source>
        <dbReference type="EMBL" id="NEM90700.1"/>
    </source>
</evidence>
<evidence type="ECO:0000313" key="3">
    <source>
        <dbReference type="Proteomes" id="UP000479756"/>
    </source>
</evidence>
<dbReference type="CDD" id="cd04301">
    <property type="entry name" value="NAT_SF"/>
    <property type="match status" value="1"/>
</dbReference>
<sequence>MPDVVITLPIEADLEGISRLAWPDPELAHRKRIRLRNWYDAGCIVVAKKADEVIAFAIFDRSFFDNTFIRWIVVHEEHRRRGIARGMVRALTERSSTVKVFTSTTESNYPMRLLLDSLGWENVGTVRGLDDGDPEMFYRAPGEGARAKRIA</sequence>
<accession>A0A7C9TQF5</accession>
<reference evidence="2 3" key="1">
    <citation type="journal article" date="2014" name="Int. J. Syst. Evol. Microbiol.">
        <title>Description of Galbitalea soli gen. nov., sp. nov., and Frondihabitans sucicola sp. nov.</title>
        <authorList>
            <person name="Kim S.J."/>
            <person name="Lim J.M."/>
            <person name="Ahn J.H."/>
            <person name="Weon H.Y."/>
            <person name="Hamada M."/>
            <person name="Suzuki K."/>
            <person name="Ahn T.Y."/>
            <person name="Kwon S.W."/>
        </authorList>
    </citation>
    <scope>NUCLEOTIDE SEQUENCE [LARGE SCALE GENOMIC DNA]</scope>
    <source>
        <strain evidence="2 3">NBRC 108727</strain>
    </source>
</reference>